<dbReference type="Proteomes" id="UP000003643">
    <property type="component" value="Unassembled WGS sequence"/>
</dbReference>
<evidence type="ECO:0000313" key="2">
    <source>
        <dbReference type="Proteomes" id="UP000003643"/>
    </source>
</evidence>
<organism evidence="1 2">
    <name type="scientific">Fusobacterium nucleatum subsp. nucleatum (strain ATCC 23726 / VPI 4351)</name>
    <dbReference type="NCBI Taxonomy" id="525283"/>
    <lineage>
        <taxon>Bacteria</taxon>
        <taxon>Fusobacteriati</taxon>
        <taxon>Fusobacteriota</taxon>
        <taxon>Fusobacteriia</taxon>
        <taxon>Fusobacteriales</taxon>
        <taxon>Fusobacteriaceae</taxon>
        <taxon>Fusobacterium</taxon>
    </lineage>
</organism>
<protein>
    <submittedName>
        <fullName evidence="1">Uncharacterized protein</fullName>
    </submittedName>
</protein>
<dbReference type="RefSeq" id="WP_005903052.1">
    <property type="nucleotide sequence ID" value="NZ_ADVK01000029.1"/>
</dbReference>
<sequence>MGAFNKLKNNNIKLGNGEDSFLLRMYGSPTKKSTMVAFEEPLGIKVVGSAANMTDFVAHSKKSLGIFGETKLVSLANVDKVKNYKIQNILGFLPALKVFTKETGAGLFLPQLSNENKEKDDYKYSIVVTKEIKDQIQENYSKVLNPNEMLSNKGIESLISNSHGTYTYESAAIAENIGKKLEEYKVASPDRKEELKKEIKDLYIQDQVNKINLMIYGPPILNDSPFLLDEVSEYNKGAFGKKYGYGNYQDKGLPKNKEMNLKPKLYTRKGNPTTADINEYLKNLREGVGL</sequence>
<evidence type="ECO:0000313" key="1">
    <source>
        <dbReference type="EMBL" id="EFG95302.1"/>
    </source>
</evidence>
<name>D5RCW8_FUSN2</name>
<comment type="caution">
    <text evidence="1">The sequence shown here is derived from an EMBL/GenBank/DDBJ whole genome shotgun (WGS) entry which is preliminary data.</text>
</comment>
<dbReference type="EMBL" id="ADVK01000029">
    <property type="protein sequence ID" value="EFG95302.1"/>
    <property type="molecule type" value="Genomic_DNA"/>
</dbReference>
<dbReference type="AlphaFoldDB" id="D5RCW8"/>
<accession>D5RCW8</accession>
<gene>
    <name evidence="1" type="ORF">HMPREF0397_1053</name>
</gene>
<proteinExistence type="predicted"/>
<reference evidence="1 2" key="1">
    <citation type="submission" date="2010-04" db="EMBL/GenBank/DDBJ databases">
        <authorList>
            <person name="Qin X."/>
            <person name="Bachman B."/>
            <person name="Battles P."/>
            <person name="Bell A."/>
            <person name="Bess C."/>
            <person name="Bickham C."/>
            <person name="Chaboub L."/>
            <person name="Chen D."/>
            <person name="Coyle M."/>
            <person name="Deiros D.R."/>
            <person name="Dinh H."/>
            <person name="Forbes L."/>
            <person name="Fowler G."/>
            <person name="Francisco L."/>
            <person name="Fu Q."/>
            <person name="Gubbala S."/>
            <person name="Hale W."/>
            <person name="Han Y."/>
            <person name="Hemphill L."/>
            <person name="Highlander S.K."/>
            <person name="Hirani K."/>
            <person name="Hogues M."/>
            <person name="Jackson L."/>
            <person name="Jakkamsetti A."/>
            <person name="Javaid M."/>
            <person name="Jiang H."/>
            <person name="Korchina V."/>
            <person name="Kovar C."/>
            <person name="Lara F."/>
            <person name="Lee S."/>
            <person name="Mata R."/>
            <person name="Mathew T."/>
            <person name="Moen C."/>
            <person name="Morales K."/>
            <person name="Munidasa M."/>
            <person name="Nazareth L."/>
            <person name="Ngo R."/>
            <person name="Nguyen L."/>
            <person name="Okwuonu G."/>
            <person name="Ongeri F."/>
            <person name="Patil S."/>
            <person name="Petrosino J."/>
            <person name="Pham C."/>
            <person name="Pham P."/>
            <person name="Pu L.-L."/>
            <person name="Puazo M."/>
            <person name="Raj R."/>
            <person name="Reid J."/>
            <person name="Rouhana J."/>
            <person name="Saada N."/>
            <person name="Shang Y."/>
            <person name="Simmons D."/>
            <person name="Thornton R."/>
            <person name="Warren J."/>
            <person name="Weissenberger G."/>
            <person name="Zhang J."/>
            <person name="Zhang L."/>
            <person name="Zhou C."/>
            <person name="Zhu D."/>
            <person name="Muzny D."/>
            <person name="Worley K."/>
            <person name="Gibbs R."/>
        </authorList>
    </citation>
    <scope>NUCLEOTIDE SEQUENCE [LARGE SCALE GENOMIC DNA]</scope>
    <source>
        <strain evidence="2">ATCC 23726 / VPI 4351</strain>
    </source>
</reference>